<dbReference type="GO" id="GO:0045121">
    <property type="term" value="C:membrane raft"/>
    <property type="evidence" value="ECO:0007669"/>
    <property type="project" value="InterPro"/>
</dbReference>
<dbReference type="Proteomes" id="UP000046395">
    <property type="component" value="Unassembled WGS sequence"/>
</dbReference>
<evidence type="ECO:0000256" key="9">
    <source>
        <dbReference type="ARBA" id="ARBA00023228"/>
    </source>
</evidence>
<keyword evidence="9" id="KW-0458">Lysosome</keyword>
<dbReference type="WBParaSite" id="TMUE_3000011909.1">
    <property type="protein sequence ID" value="TMUE_3000011909.1"/>
    <property type="gene ID" value="WBGene00291033"/>
</dbReference>
<evidence type="ECO:0000256" key="11">
    <source>
        <dbReference type="ARBA" id="ARBA00032695"/>
    </source>
</evidence>
<evidence type="ECO:0000256" key="1">
    <source>
        <dbReference type="ARBA" id="ARBA00004122"/>
    </source>
</evidence>
<reference evidence="14" key="1">
    <citation type="submission" date="2019-12" db="UniProtKB">
        <authorList>
            <consortium name="WormBaseParasite"/>
        </authorList>
    </citation>
    <scope>IDENTIFICATION</scope>
</reference>
<dbReference type="SMART" id="SM01262">
    <property type="entry name" value="LAMTOR"/>
    <property type="match status" value="1"/>
</dbReference>
<dbReference type="GO" id="GO:0005765">
    <property type="term" value="C:lysosomal membrane"/>
    <property type="evidence" value="ECO:0007669"/>
    <property type="project" value="UniProtKB-SubCell"/>
</dbReference>
<evidence type="ECO:0000313" key="13">
    <source>
        <dbReference type="Proteomes" id="UP000046395"/>
    </source>
</evidence>
<dbReference type="GO" id="GO:0001919">
    <property type="term" value="P:regulation of receptor recycling"/>
    <property type="evidence" value="ECO:0007669"/>
    <property type="project" value="InterPro"/>
</dbReference>
<dbReference type="GO" id="GO:0032008">
    <property type="term" value="P:positive regulation of TOR signaling"/>
    <property type="evidence" value="ECO:0007669"/>
    <property type="project" value="InterPro"/>
</dbReference>
<feature type="region of interest" description="Disordered" evidence="12">
    <location>
        <begin position="30"/>
        <end position="56"/>
    </location>
</feature>
<protein>
    <recommendedName>
        <fullName evidence="4">Ragulator complex protein LAMTOR1</fullName>
    </recommendedName>
    <alternativeName>
        <fullName evidence="11">Late endosomal/lysosomal adaptor and MAPK and MTOR activator 1</fullName>
    </alternativeName>
</protein>
<evidence type="ECO:0000256" key="4">
    <source>
        <dbReference type="ARBA" id="ARBA00016099"/>
    </source>
</evidence>
<dbReference type="GO" id="GO:0071230">
    <property type="term" value="P:cellular response to amino acid stimulus"/>
    <property type="evidence" value="ECO:0007669"/>
    <property type="project" value="InterPro"/>
</dbReference>
<name>A0A5S6QXS2_TRIMR</name>
<comment type="similarity">
    <text evidence="3">Belongs to the LAMTOR1 family.</text>
</comment>
<keyword evidence="10" id="KW-0449">Lipoprotein</keyword>
<keyword evidence="8" id="KW-0564">Palmitate</keyword>
<dbReference type="GO" id="GO:0016197">
    <property type="term" value="P:endosomal transport"/>
    <property type="evidence" value="ECO:0007669"/>
    <property type="project" value="InterPro"/>
</dbReference>
<evidence type="ECO:0000256" key="3">
    <source>
        <dbReference type="ARBA" id="ARBA00010861"/>
    </source>
</evidence>
<feature type="compositionally biased region" description="Polar residues" evidence="12">
    <location>
        <begin position="45"/>
        <end position="56"/>
    </location>
</feature>
<dbReference type="InterPro" id="IPR028209">
    <property type="entry name" value="LAMTOR1/MEH1"/>
</dbReference>
<dbReference type="GO" id="GO:0007040">
    <property type="term" value="P:lysosome organization"/>
    <property type="evidence" value="ECO:0007669"/>
    <property type="project" value="InterPro"/>
</dbReference>
<evidence type="ECO:0000256" key="2">
    <source>
        <dbReference type="ARBA" id="ARBA00004577"/>
    </source>
</evidence>
<comment type="subcellular location">
    <subcellularLocation>
        <location evidence="2">Late endosome membrane</location>
        <topology evidence="2">Lipid-anchor</topology>
        <orientation evidence="2">Cytoplasmic side</orientation>
    </subcellularLocation>
    <subcellularLocation>
        <location evidence="1">Lysosome membrane</location>
        <topology evidence="1">Lipid-anchor</topology>
        <orientation evidence="1">Cytoplasmic side</orientation>
    </subcellularLocation>
</comment>
<evidence type="ECO:0000256" key="6">
    <source>
        <dbReference type="ARBA" id="ARBA00022753"/>
    </source>
</evidence>
<dbReference type="PANTHER" id="PTHR13401">
    <property type="entry name" value="RAGULATOR COMPLEX PROTEIN LAMTOR1"/>
    <property type="match status" value="1"/>
</dbReference>
<dbReference type="GO" id="GO:0005085">
    <property type="term" value="F:guanyl-nucleotide exchange factor activity"/>
    <property type="evidence" value="ECO:0007669"/>
    <property type="project" value="TreeGrafter"/>
</dbReference>
<evidence type="ECO:0000256" key="5">
    <source>
        <dbReference type="ARBA" id="ARBA00022707"/>
    </source>
</evidence>
<accession>A0A5S6QXS2</accession>
<organism evidence="13 14">
    <name type="scientific">Trichuris muris</name>
    <name type="common">Mouse whipworm</name>
    <dbReference type="NCBI Taxonomy" id="70415"/>
    <lineage>
        <taxon>Eukaryota</taxon>
        <taxon>Metazoa</taxon>
        <taxon>Ecdysozoa</taxon>
        <taxon>Nematoda</taxon>
        <taxon>Enoplea</taxon>
        <taxon>Dorylaimia</taxon>
        <taxon>Trichinellida</taxon>
        <taxon>Trichuridae</taxon>
        <taxon>Trichuris</taxon>
    </lineage>
</organism>
<evidence type="ECO:0000313" key="14">
    <source>
        <dbReference type="WBParaSite" id="TMUE_3000011909.1"/>
    </source>
</evidence>
<sequence length="228" mass="25092">MAKKWLILLCPCCNFTDNGDSDERSKLLEGQRPNSGTTHVCPPDAQQSGNVVPSAGATQATDDEQEFLNKVLQQTASEVIDVAALESQTLEPREYVERARQYNAMLSHLNFSPSTKFSVPLSLQPVTSVEASIKEFIAGKRHLHISTNETLNGTGGNEATTIRIVRTRQFVNGRNTCNNAMLPHVNFLRRKGFCLSFLFHFSDSSIGQQLRAPANLPKCVSSFPVPSV</sequence>
<evidence type="ECO:0000256" key="10">
    <source>
        <dbReference type="ARBA" id="ARBA00023288"/>
    </source>
</evidence>
<dbReference type="GO" id="GO:0060090">
    <property type="term" value="F:molecular adaptor activity"/>
    <property type="evidence" value="ECO:0007669"/>
    <property type="project" value="TreeGrafter"/>
</dbReference>
<dbReference type="PANTHER" id="PTHR13401:SF2">
    <property type="entry name" value="RAGULATOR COMPLEX PROTEIN LAMTOR1"/>
    <property type="match status" value="1"/>
</dbReference>
<evidence type="ECO:0000256" key="12">
    <source>
        <dbReference type="SAM" id="MobiDB-lite"/>
    </source>
</evidence>
<evidence type="ECO:0000256" key="8">
    <source>
        <dbReference type="ARBA" id="ARBA00023139"/>
    </source>
</evidence>
<keyword evidence="5" id="KW-0519">Myristate</keyword>
<dbReference type="STRING" id="70415.A0A5S6QXS2"/>
<dbReference type="GO" id="GO:0043410">
    <property type="term" value="P:positive regulation of MAPK cascade"/>
    <property type="evidence" value="ECO:0007669"/>
    <property type="project" value="InterPro"/>
</dbReference>
<dbReference type="Pfam" id="PF15454">
    <property type="entry name" value="LAMTOR"/>
    <property type="match status" value="1"/>
</dbReference>
<evidence type="ECO:0000256" key="7">
    <source>
        <dbReference type="ARBA" id="ARBA00023136"/>
    </source>
</evidence>
<dbReference type="GO" id="GO:0071986">
    <property type="term" value="C:Ragulator complex"/>
    <property type="evidence" value="ECO:0007669"/>
    <property type="project" value="InterPro"/>
</dbReference>
<dbReference type="GO" id="GO:0042632">
    <property type="term" value="P:cholesterol homeostasis"/>
    <property type="evidence" value="ECO:0007669"/>
    <property type="project" value="InterPro"/>
</dbReference>
<dbReference type="GO" id="GO:0031902">
    <property type="term" value="C:late endosome membrane"/>
    <property type="evidence" value="ECO:0007669"/>
    <property type="project" value="UniProtKB-SubCell"/>
</dbReference>
<keyword evidence="13" id="KW-1185">Reference proteome</keyword>
<proteinExistence type="inferred from homology"/>
<keyword evidence="7" id="KW-0472">Membrane</keyword>
<keyword evidence="6" id="KW-0967">Endosome</keyword>
<dbReference type="AlphaFoldDB" id="A0A5S6QXS2"/>